<dbReference type="GO" id="GO:0046983">
    <property type="term" value="F:protein dimerization activity"/>
    <property type="evidence" value="ECO:0007669"/>
    <property type="project" value="UniProtKB-UniRule"/>
</dbReference>
<dbReference type="GO" id="GO:0006457">
    <property type="term" value="P:protein folding"/>
    <property type="evidence" value="ECO:0007669"/>
    <property type="project" value="UniProtKB-UniRule"/>
</dbReference>
<keyword evidence="1" id="KW-0143">Chaperone</keyword>
<dbReference type="STRING" id="1798002.A2478_02380"/>
<comment type="similarity">
    <text evidence="1">Belongs to the ClpX chaperone family.</text>
</comment>
<dbReference type="GO" id="GO:0008270">
    <property type="term" value="F:zinc ion binding"/>
    <property type="evidence" value="ECO:0007669"/>
    <property type="project" value="UniProtKB-UniRule"/>
</dbReference>
<feature type="binding site" evidence="1">
    <location>
        <position position="41"/>
    </location>
    <ligand>
        <name>Zn(2+)</name>
        <dbReference type="ChEBI" id="CHEBI:29105"/>
    </ligand>
</feature>
<dbReference type="InterPro" id="IPR010603">
    <property type="entry name" value="Znf_CppX_C4"/>
</dbReference>
<dbReference type="Pfam" id="PF06689">
    <property type="entry name" value="zf-C4_ClpX"/>
    <property type="match status" value="1"/>
</dbReference>
<evidence type="ECO:0000256" key="1">
    <source>
        <dbReference type="PROSITE-ProRule" id="PRU01250"/>
    </source>
</evidence>
<dbReference type="Proteomes" id="UP000179001">
    <property type="component" value="Unassembled WGS sequence"/>
</dbReference>
<feature type="domain" description="ClpX-type ZB" evidence="2">
    <location>
        <begin position="1"/>
        <end position="57"/>
    </location>
</feature>
<dbReference type="AlphaFoldDB" id="A0A1F5T3I4"/>
<dbReference type="Gene3D" id="6.20.220.10">
    <property type="entry name" value="ClpX chaperone, C4-type zinc finger domain"/>
    <property type="match status" value="1"/>
</dbReference>
<proteinExistence type="inferred from homology"/>
<sequence length="206" mass="23538">MQERGGKMQGKKCSFCGQPIEVVKKLIQGGKLPIKTICTDCVALCNHVIAEETKSGIVKVVLVNEKHVVLMLSDELKVILSFDDNLEGFLKMWRFLCNNILASDDDDIEPKCMFCGKSDVKLFGIEMTLICIECVRQGLKLVDSKDKGLPFMNVRMISDEEAVFRYGNDELTVIKQEASSAWSQIWQFWRKHFVSIEKRVQNRKKL</sequence>
<dbReference type="InterPro" id="IPR059188">
    <property type="entry name" value="Znf_CLPX-like"/>
</dbReference>
<evidence type="ECO:0000259" key="2">
    <source>
        <dbReference type="PROSITE" id="PS51902"/>
    </source>
</evidence>
<evidence type="ECO:0000313" key="4">
    <source>
        <dbReference type="Proteomes" id="UP000179001"/>
    </source>
</evidence>
<dbReference type="EMBL" id="MFGJ01000001">
    <property type="protein sequence ID" value="OGF33510.1"/>
    <property type="molecule type" value="Genomic_DNA"/>
</dbReference>
<keyword evidence="1" id="KW-0479">Metal-binding</keyword>
<comment type="caution">
    <text evidence="3">The sequence shown here is derived from an EMBL/GenBank/DDBJ whole genome shotgun (WGS) entry which is preliminary data.</text>
</comment>
<feature type="binding site" evidence="1">
    <location>
        <position position="38"/>
    </location>
    <ligand>
        <name>Zn(2+)</name>
        <dbReference type="ChEBI" id="CHEBI:29105"/>
    </ligand>
</feature>
<organism evidence="3 4">
    <name type="scientific">Candidatus Falkowbacteria bacterium RIFOXYC2_FULL_36_12</name>
    <dbReference type="NCBI Taxonomy" id="1798002"/>
    <lineage>
        <taxon>Bacteria</taxon>
        <taxon>Candidatus Falkowiibacteriota</taxon>
    </lineage>
</organism>
<reference evidence="3 4" key="1">
    <citation type="journal article" date="2016" name="Nat. Commun.">
        <title>Thousands of microbial genomes shed light on interconnected biogeochemical processes in an aquifer system.</title>
        <authorList>
            <person name="Anantharaman K."/>
            <person name="Brown C.T."/>
            <person name="Hug L.A."/>
            <person name="Sharon I."/>
            <person name="Castelle C.J."/>
            <person name="Probst A.J."/>
            <person name="Thomas B.C."/>
            <person name="Singh A."/>
            <person name="Wilkins M.J."/>
            <person name="Karaoz U."/>
            <person name="Brodie E.L."/>
            <person name="Williams K.H."/>
            <person name="Hubbard S.S."/>
            <person name="Banfield J.F."/>
        </authorList>
    </citation>
    <scope>NUCLEOTIDE SEQUENCE [LARGE SCALE GENOMIC DNA]</scope>
</reference>
<protein>
    <recommendedName>
        <fullName evidence="2">ClpX-type ZB domain-containing protein</fullName>
    </recommendedName>
</protein>
<feature type="binding site" evidence="1">
    <location>
        <position position="13"/>
    </location>
    <ligand>
        <name>Zn(2+)</name>
        <dbReference type="ChEBI" id="CHEBI:29105"/>
    </ligand>
</feature>
<gene>
    <name evidence="3" type="ORF">A2478_02380</name>
</gene>
<evidence type="ECO:0000313" key="3">
    <source>
        <dbReference type="EMBL" id="OGF33510.1"/>
    </source>
</evidence>
<name>A0A1F5T3I4_9BACT</name>
<accession>A0A1F5T3I4</accession>
<dbReference type="InterPro" id="IPR038366">
    <property type="entry name" value="Znf_CppX_C4_sf"/>
</dbReference>
<dbReference type="GO" id="GO:0051082">
    <property type="term" value="F:unfolded protein binding"/>
    <property type="evidence" value="ECO:0007669"/>
    <property type="project" value="UniProtKB-UniRule"/>
</dbReference>
<dbReference type="SMART" id="SM00994">
    <property type="entry name" value="zf-C4_ClpX"/>
    <property type="match status" value="2"/>
</dbReference>
<feature type="binding site" evidence="1">
    <location>
        <position position="16"/>
    </location>
    <ligand>
        <name>Zn(2+)</name>
        <dbReference type="ChEBI" id="CHEBI:29105"/>
    </ligand>
</feature>
<dbReference type="PROSITE" id="PS51902">
    <property type="entry name" value="CLPX_ZB"/>
    <property type="match status" value="1"/>
</dbReference>
<keyword evidence="1" id="KW-0862">Zinc</keyword>